<protein>
    <submittedName>
        <fullName evidence="5">DNA protecting protein DprA</fullName>
    </submittedName>
</protein>
<dbReference type="InterPro" id="IPR003488">
    <property type="entry name" value="DprA"/>
</dbReference>
<dbReference type="InterPro" id="IPR041614">
    <property type="entry name" value="DprA_WH"/>
</dbReference>
<evidence type="ECO:0000259" key="3">
    <source>
        <dbReference type="Pfam" id="PF17782"/>
    </source>
</evidence>
<name>A0A2D3TED2_9ENTR</name>
<dbReference type="Gene3D" id="3.40.50.450">
    <property type="match status" value="1"/>
</dbReference>
<dbReference type="RefSeq" id="WP_100096729.1">
    <property type="nucleotide sequence ID" value="NZ_CP017613.1"/>
</dbReference>
<organism evidence="5 6">
    <name type="scientific">Candidatus Williamhamiltonella defendens</name>
    <dbReference type="NCBI Taxonomy" id="138072"/>
    <lineage>
        <taxon>Bacteria</taxon>
        <taxon>Pseudomonadati</taxon>
        <taxon>Pseudomonadota</taxon>
        <taxon>Gammaproteobacteria</taxon>
        <taxon>Enterobacterales</taxon>
        <taxon>Enterobacteriaceae</taxon>
        <taxon>aphid secondary symbionts</taxon>
        <taxon>Candidatus Williamhamiltonella</taxon>
    </lineage>
</organism>
<dbReference type="Pfam" id="PF02481">
    <property type="entry name" value="DNA_processg_A"/>
    <property type="match status" value="1"/>
</dbReference>
<gene>
    <name evidence="5" type="ORF">BJP43_07310</name>
</gene>
<evidence type="ECO:0000313" key="6">
    <source>
        <dbReference type="Proteomes" id="UP000229055"/>
    </source>
</evidence>
<evidence type="ECO:0000313" key="5">
    <source>
        <dbReference type="EMBL" id="ATW34093.1"/>
    </source>
</evidence>
<dbReference type="NCBIfam" id="NF008007">
    <property type="entry name" value="PRK10736.1"/>
    <property type="match status" value="1"/>
</dbReference>
<comment type="similarity">
    <text evidence="1">Belongs to the DprA/Smf family.</text>
</comment>
<feature type="domain" description="Smf/DprA SLOG" evidence="2">
    <location>
        <begin position="77"/>
        <end position="286"/>
    </location>
</feature>
<dbReference type="Proteomes" id="UP000229055">
    <property type="component" value="Chromosome"/>
</dbReference>
<accession>A0A2D3TED2</accession>
<dbReference type="NCBIfam" id="TIGR00732">
    <property type="entry name" value="dprA"/>
    <property type="match status" value="1"/>
</dbReference>
<feature type="domain" description="DprA winged helix" evidence="3">
    <location>
        <begin position="304"/>
        <end position="361"/>
    </location>
</feature>
<dbReference type="Pfam" id="PF17782">
    <property type="entry name" value="WHD_DprA"/>
    <property type="match status" value="1"/>
</dbReference>
<evidence type="ECO:0000259" key="4">
    <source>
        <dbReference type="Pfam" id="PF25317"/>
    </source>
</evidence>
<sequence>MLKAEIWLRMSMVKGLNTAQRMKVAEYLQGYADIHPDPDMLMAGGLNQKQCQQFISPLNEKYINATLTWLEKDAHHLLVYGDSDYPKQLTYISSAPLLLFAIGDISTLSQEQIAMVGSRNFSHYGERWAKYFTKELVQTGLIITSGLAIGIDSICHQSALNSTGKTIAVLGSGLENIYPRRHCDLAKRITEEGGAIVSEFLTTALPLATHFPKRNRIISGLSAAVVVVEASLRSGSLITARYALEQGRDVFSLPGPLGSPTSEGTHWLIQQGAYLVNKPQDIIEQIRSSLKWLPMSRSASVAFTQSESSLELPFPALLSSIEYEATPVDLIAQRTNQPVSQILIQLLDLELEGWVSSVNGGYIRLK</sequence>
<dbReference type="SUPFAM" id="SSF102405">
    <property type="entry name" value="MCP/YpsA-like"/>
    <property type="match status" value="1"/>
</dbReference>
<dbReference type="Gene3D" id="1.10.10.10">
    <property type="entry name" value="Winged helix-like DNA-binding domain superfamily/Winged helix DNA-binding domain"/>
    <property type="match status" value="1"/>
</dbReference>
<dbReference type="PANTHER" id="PTHR43022">
    <property type="entry name" value="PROTEIN SMF"/>
    <property type="match status" value="1"/>
</dbReference>
<dbReference type="InterPro" id="IPR057338">
    <property type="entry name" value="DprA_SAM"/>
</dbReference>
<evidence type="ECO:0000259" key="2">
    <source>
        <dbReference type="Pfam" id="PF02481"/>
    </source>
</evidence>
<dbReference type="InterPro" id="IPR057666">
    <property type="entry name" value="DrpA_SLOG"/>
</dbReference>
<feature type="domain" description="Smf/DprA SAM" evidence="4">
    <location>
        <begin position="1"/>
        <end position="67"/>
    </location>
</feature>
<reference evidence="6" key="1">
    <citation type="submission" date="2016-10" db="EMBL/GenBank/DDBJ databases">
        <authorList>
            <person name="Chevignon G."/>
        </authorList>
    </citation>
    <scope>NUCLEOTIDE SEQUENCE [LARGE SCALE GENOMIC DNA]</scope>
    <source>
        <strain evidence="6">ZA17</strain>
    </source>
</reference>
<dbReference type="AlphaFoldDB" id="A0A2D3TED2"/>
<evidence type="ECO:0000256" key="1">
    <source>
        <dbReference type="ARBA" id="ARBA00006525"/>
    </source>
</evidence>
<proteinExistence type="inferred from homology"/>
<dbReference type="PANTHER" id="PTHR43022:SF1">
    <property type="entry name" value="PROTEIN SMF"/>
    <property type="match status" value="1"/>
</dbReference>
<dbReference type="InterPro" id="IPR036388">
    <property type="entry name" value="WH-like_DNA-bd_sf"/>
</dbReference>
<reference evidence="6" key="2">
    <citation type="submission" date="2017-11" db="EMBL/GenBank/DDBJ databases">
        <title>PacBio sequencing of new strain of the secondary endosymbiont Candidatus Hamiltonella defensa.</title>
        <authorList>
            <person name="Strand M.R."/>
            <person name="Oliver K."/>
        </authorList>
    </citation>
    <scope>NUCLEOTIDE SEQUENCE [LARGE SCALE GENOMIC DNA]</scope>
    <source>
        <strain evidence="6">ZA17</strain>
    </source>
</reference>
<dbReference type="GO" id="GO:0009294">
    <property type="term" value="P:DNA-mediated transformation"/>
    <property type="evidence" value="ECO:0007669"/>
    <property type="project" value="InterPro"/>
</dbReference>
<dbReference type="EMBL" id="CP017613">
    <property type="protein sequence ID" value="ATW34093.1"/>
    <property type="molecule type" value="Genomic_DNA"/>
</dbReference>
<dbReference type="Pfam" id="PF25317">
    <property type="entry name" value="SAM_SMF"/>
    <property type="match status" value="1"/>
</dbReference>